<gene>
    <name evidence="5" type="ORF">BJ971_007568</name>
</gene>
<evidence type="ECO:0000313" key="5">
    <source>
        <dbReference type="EMBL" id="MBB4767012.1"/>
    </source>
</evidence>
<evidence type="ECO:0000256" key="2">
    <source>
        <dbReference type="ARBA" id="ARBA00023157"/>
    </source>
</evidence>
<sequence length="987" mass="104962">MLSDPELRRAMRRGSISLVLAVGLLAPLNFAGPVLAAPPVTKDESVPPAPLTPAEQASAQARSSGQRVEVVAERTENELVFANPSGTFTSETTVGPQRVEQADGSWVDVDPTLYRRPDGSIGPKASTVELSFAGAGSTDLVRFGDDGKSMIIGWPQPLKAPTLDGPVATYPEVLPGVDLKMRATTVGYSYVMVVKNGEAETISNLARLRLTVRGEGVDVREGANGGLDAIDATGATIFSGAEPTMWDSTRPASPAPAKIQGGRSAAREATDPAQPAPVQGPTSGDITAAPAPSSKVAEVGLSLTGDGALTLVPDAEMLKNPETTYPVYIDPDASATIKKSDWTYVSSDFPSTEYHNFDDDKGMGRCSNWGGYLCDSNPYTNRMYFKFKPVEKDWNERVVKDVTFRAYETWSFSCTASWVNLRHVNAAEVDSATNWNNRPDKGNSADLMVDRKVAYGRGSSCDPDAPPSFVEFSDNKEETNENLTNTVKAKLAAGAEFAFSLTAADETDGNSWKRFNGSKSTLVVEYNTRPGKPYGEKTIDPNMPCVAGANRPFLWNDQPTLVVNAKDPDSENISVNFALTDTATAKTYEAKIGPKAHTDGNGKAVDFKVNAGAPLVHGHTYKWHARSNDGKLDSLSFSDWCEYSADGERPDAVPAVSSTDFPTDAANKKPGELGKVVFSANGNSDSVYGNDVAYYEWAIGNDNPTNKAVPATLGGDAEATNVSAVAFGPNVLYARSVDRAGNRSELTRYVFRAVRPCEDPAADACAAAAYPLDETAGTTAADGSGKGRTLTLTGVDHVAGQRQATEPTDGAIRFTGGADFATASSVVDTRSGFTVMAWVRPSALASDMTVLSQVGTYGSGFDLGYSSALKRWTFGRHKSDKTGLAAGDLVQAVDGAVEPPVAGEWTQVVGMFNPGNNKMSIYVDGQERGTAVYTGSVWNAAGGLQVGRTRLNDKWVGFLSGDVDDVRVFPGTLDPADIDDLWRKSRP</sequence>
<dbReference type="SUPFAM" id="SSF49899">
    <property type="entry name" value="Concanavalin A-like lectins/glucanases"/>
    <property type="match status" value="1"/>
</dbReference>
<dbReference type="AlphaFoldDB" id="A0A7W7I5V7"/>
<keyword evidence="6" id="KW-1185">Reference proteome</keyword>
<comment type="caution">
    <text evidence="5">The sequence shown here is derived from an EMBL/GenBank/DDBJ whole genome shotgun (WGS) entry which is preliminary data.</text>
</comment>
<dbReference type="PANTHER" id="PTHR46943">
    <property type="entry name" value="PENTRAXIN-RELATED PROTEIN PTX3"/>
    <property type="match status" value="1"/>
</dbReference>
<feature type="compositionally biased region" description="Polar residues" evidence="3">
    <location>
        <begin position="55"/>
        <end position="64"/>
    </location>
</feature>
<protein>
    <recommendedName>
        <fullName evidence="4">LamG-like jellyroll fold domain-containing protein</fullName>
    </recommendedName>
</protein>
<dbReference type="SMART" id="SM00560">
    <property type="entry name" value="LamGL"/>
    <property type="match status" value="1"/>
</dbReference>
<evidence type="ECO:0000256" key="3">
    <source>
        <dbReference type="SAM" id="MobiDB-lite"/>
    </source>
</evidence>
<feature type="domain" description="LamG-like jellyroll fold" evidence="4">
    <location>
        <begin position="831"/>
        <end position="976"/>
    </location>
</feature>
<dbReference type="GO" id="GO:0006955">
    <property type="term" value="P:immune response"/>
    <property type="evidence" value="ECO:0007669"/>
    <property type="project" value="InterPro"/>
</dbReference>
<dbReference type="Pfam" id="PF13385">
    <property type="entry name" value="Laminin_G_3"/>
    <property type="match status" value="1"/>
</dbReference>
<organism evidence="5 6">
    <name type="scientific">Actinoplanes digitatis</name>
    <dbReference type="NCBI Taxonomy" id="1868"/>
    <lineage>
        <taxon>Bacteria</taxon>
        <taxon>Bacillati</taxon>
        <taxon>Actinomycetota</taxon>
        <taxon>Actinomycetes</taxon>
        <taxon>Micromonosporales</taxon>
        <taxon>Micromonosporaceae</taxon>
        <taxon>Actinoplanes</taxon>
    </lineage>
</organism>
<evidence type="ECO:0000259" key="4">
    <source>
        <dbReference type="SMART" id="SM00560"/>
    </source>
</evidence>
<dbReference type="PANTHER" id="PTHR46943:SF1">
    <property type="entry name" value="PENTRAXIN-RELATED PROTEIN PTX3"/>
    <property type="match status" value="1"/>
</dbReference>
<reference evidence="5 6" key="1">
    <citation type="submission" date="2020-08" db="EMBL/GenBank/DDBJ databases">
        <title>Sequencing the genomes of 1000 actinobacteria strains.</title>
        <authorList>
            <person name="Klenk H.-P."/>
        </authorList>
    </citation>
    <scope>NUCLEOTIDE SEQUENCE [LARGE SCALE GENOMIC DNA]</scope>
    <source>
        <strain evidence="5 6">DSM 43149</strain>
    </source>
</reference>
<name>A0A7W7I5V7_9ACTN</name>
<dbReference type="RefSeq" id="WP_377885244.1">
    <property type="nucleotide sequence ID" value="NZ_JBHMBT010000012.1"/>
</dbReference>
<proteinExistence type="predicted"/>
<accession>A0A7W7I5V7</accession>
<dbReference type="InterPro" id="IPR006558">
    <property type="entry name" value="LamG-like"/>
</dbReference>
<keyword evidence="2" id="KW-1015">Disulfide bond</keyword>
<dbReference type="Gene3D" id="2.60.120.200">
    <property type="match status" value="1"/>
</dbReference>
<evidence type="ECO:0000313" key="6">
    <source>
        <dbReference type="Proteomes" id="UP000578112"/>
    </source>
</evidence>
<feature type="region of interest" description="Disordered" evidence="3">
    <location>
        <begin position="242"/>
        <end position="293"/>
    </location>
</feature>
<dbReference type="Proteomes" id="UP000578112">
    <property type="component" value="Unassembled WGS sequence"/>
</dbReference>
<evidence type="ECO:0000256" key="1">
    <source>
        <dbReference type="ARBA" id="ARBA00022729"/>
    </source>
</evidence>
<dbReference type="InterPro" id="IPR013320">
    <property type="entry name" value="ConA-like_dom_sf"/>
</dbReference>
<feature type="region of interest" description="Disordered" evidence="3">
    <location>
        <begin position="41"/>
        <end position="64"/>
    </location>
</feature>
<dbReference type="InterPro" id="IPR042837">
    <property type="entry name" value="PTX3"/>
</dbReference>
<dbReference type="EMBL" id="JACHNH010000001">
    <property type="protein sequence ID" value="MBB4767012.1"/>
    <property type="molecule type" value="Genomic_DNA"/>
</dbReference>
<keyword evidence="1" id="KW-0732">Signal</keyword>